<proteinExistence type="predicted"/>
<name>A0A2L2DJ15_MIMIV</name>
<organismHost>
    <name type="scientific">Acanthamoeba polyphaga</name>
    <name type="common">Amoeba</name>
    <dbReference type="NCBI Taxonomy" id="5757"/>
</organismHost>
<dbReference type="EMBL" id="MG602507">
    <property type="protein sequence ID" value="AVG46154.1"/>
    <property type="molecule type" value="Genomic_DNA"/>
</dbReference>
<reference evidence="2" key="1">
    <citation type="journal article" date="2017" name="Front. Microbiol.">
        <title>Genome Characterization of the First Mimiviruses of Lineage C Isolated in Brazil.</title>
        <authorList>
            <person name="Assis F.L."/>
            <person name="Franco-Luiz A.P.M."/>
            <person name="Dos Santos R.N."/>
            <person name="Campos F.S."/>
            <person name="Dornas F.P."/>
            <person name="Borato P.V.M."/>
            <person name="Franco A.C."/>
            <person name="Abrahao J.S."/>
            <person name="Colson P."/>
            <person name="Scola B."/>
        </authorList>
    </citation>
    <scope>NUCLEOTIDE SEQUENCE [LARGE SCALE GENOMIC DNA]</scope>
</reference>
<accession>A0A2L2DJ15</accession>
<feature type="region of interest" description="Disordered" evidence="1">
    <location>
        <begin position="120"/>
        <end position="149"/>
    </location>
</feature>
<sequence>MSNCGQQNNKLKTVLNDISKKMPSVNTRSNNPIETLSIEDLTYLQKYIEHIKNQKLYYQKKLNTKSINKPNIPINKPNIPINKPNIPINKPNIPINRANEIYDPIGREVPVDWRNWKNNTFTPSTENNNLEPGCRGSSSTRMGKRSQYNNTINDYYNPYEYGARQDTLQVPINEPYIGPYDNDSCKNISDYFPDHIRNINVESSLMQREMTHLPGQREITEKDYDRFQLLPFDPQDHKHIVWTDNMPRGGYSTRSNRLED</sequence>
<dbReference type="Proteomes" id="UP000280369">
    <property type="component" value="Segment"/>
</dbReference>
<protein>
    <submittedName>
        <fullName evidence="2">Uncharacterized protein</fullName>
    </submittedName>
</protein>
<organism evidence="2">
    <name type="scientific">Acanthamoeba polyphaga mimivirus</name>
    <name type="common">APMV</name>
    <dbReference type="NCBI Taxonomy" id="212035"/>
    <lineage>
        <taxon>Viruses</taxon>
        <taxon>Varidnaviria</taxon>
        <taxon>Bamfordvirae</taxon>
        <taxon>Nucleocytoviricota</taxon>
        <taxon>Megaviricetes</taxon>
        <taxon>Imitervirales</taxon>
        <taxon>Mimiviridae</taxon>
        <taxon>Megamimivirinae</taxon>
        <taxon>Mimivirus</taxon>
        <taxon>Mimivirus bradfordmassiliense</taxon>
    </lineage>
</organism>
<evidence type="ECO:0000256" key="1">
    <source>
        <dbReference type="SAM" id="MobiDB-lite"/>
    </source>
</evidence>
<evidence type="ECO:0000313" key="2">
    <source>
        <dbReference type="EMBL" id="AVG46154.1"/>
    </source>
</evidence>